<evidence type="ECO:0000313" key="2">
    <source>
        <dbReference type="EMBL" id="GHD66106.1"/>
    </source>
</evidence>
<organism evidence="2 3">
    <name type="scientific">Jeongeupia chitinilytica</name>
    <dbReference type="NCBI Taxonomy" id="1041641"/>
    <lineage>
        <taxon>Bacteria</taxon>
        <taxon>Pseudomonadati</taxon>
        <taxon>Pseudomonadota</taxon>
        <taxon>Betaproteobacteria</taxon>
        <taxon>Neisseriales</taxon>
        <taxon>Chitinibacteraceae</taxon>
        <taxon>Jeongeupia</taxon>
    </lineage>
</organism>
<dbReference type="Proteomes" id="UP000604737">
    <property type="component" value="Unassembled WGS sequence"/>
</dbReference>
<gene>
    <name evidence="2" type="ORF">GCM10007350_27840</name>
</gene>
<accession>A0ABQ3H3X5</accession>
<evidence type="ECO:0000256" key="1">
    <source>
        <dbReference type="SAM" id="MobiDB-lite"/>
    </source>
</evidence>
<dbReference type="RefSeq" id="WP_189461500.1">
    <property type="nucleotide sequence ID" value="NZ_BMYO01000007.1"/>
</dbReference>
<proteinExistence type="predicted"/>
<dbReference type="Gene3D" id="1.10.260.40">
    <property type="entry name" value="lambda repressor-like DNA-binding domains"/>
    <property type="match status" value="1"/>
</dbReference>
<keyword evidence="3" id="KW-1185">Reference proteome</keyword>
<evidence type="ECO:0000313" key="3">
    <source>
        <dbReference type="Proteomes" id="UP000604737"/>
    </source>
</evidence>
<reference evidence="3" key="1">
    <citation type="journal article" date="2019" name="Int. J. Syst. Evol. Microbiol.">
        <title>The Global Catalogue of Microorganisms (GCM) 10K type strain sequencing project: providing services to taxonomists for standard genome sequencing and annotation.</title>
        <authorList>
            <consortium name="The Broad Institute Genomics Platform"/>
            <consortium name="The Broad Institute Genome Sequencing Center for Infectious Disease"/>
            <person name="Wu L."/>
            <person name="Ma J."/>
        </authorList>
    </citation>
    <scope>NUCLEOTIDE SEQUENCE [LARGE SCALE GENOMIC DNA]</scope>
    <source>
        <strain evidence="3">KCTC 23701</strain>
    </source>
</reference>
<feature type="region of interest" description="Disordered" evidence="1">
    <location>
        <begin position="157"/>
        <end position="184"/>
    </location>
</feature>
<feature type="compositionally biased region" description="Basic and acidic residues" evidence="1">
    <location>
        <begin position="157"/>
        <end position="170"/>
    </location>
</feature>
<sequence length="184" mass="20938">MLDISARMQEVLRSQTPERGRFRTLEEKSGIKAGNWKSFWYGKQRANSEMIEWVCQTWPEYAFWLVTGIADPLAGHVIPFSDRFRVNAVAKPWSAKYFRARIALKRMTVAQGGGDEVSADRTGGGVPQAVIDDVTKSRELRVVEIKAFIDDPRANWEHHERSGDTERDGGDEWVADLPNFIPTK</sequence>
<comment type="caution">
    <text evidence="2">The sequence shown here is derived from an EMBL/GenBank/DDBJ whole genome shotgun (WGS) entry which is preliminary data.</text>
</comment>
<dbReference type="EMBL" id="BMYO01000007">
    <property type="protein sequence ID" value="GHD66106.1"/>
    <property type="molecule type" value="Genomic_DNA"/>
</dbReference>
<dbReference type="InterPro" id="IPR010982">
    <property type="entry name" value="Lambda_DNA-bd_dom_sf"/>
</dbReference>
<name>A0ABQ3H3X5_9NEIS</name>
<protein>
    <submittedName>
        <fullName evidence="2">Uncharacterized protein</fullName>
    </submittedName>
</protein>